<reference evidence="3" key="1">
    <citation type="journal article" date="2019" name="Int. J. Syst. Evol. Microbiol.">
        <title>The Global Catalogue of Microorganisms (GCM) 10K type strain sequencing project: providing services to taxonomists for standard genome sequencing and annotation.</title>
        <authorList>
            <consortium name="The Broad Institute Genomics Platform"/>
            <consortium name="The Broad Institute Genome Sequencing Center for Infectious Disease"/>
            <person name="Wu L."/>
            <person name="Ma J."/>
        </authorList>
    </citation>
    <scope>NUCLEOTIDE SEQUENCE [LARGE SCALE GENOMIC DNA]</scope>
    <source>
        <strain evidence="3">KACC 12633</strain>
    </source>
</reference>
<dbReference type="Gene3D" id="1.10.1220.10">
    <property type="entry name" value="Met repressor-like"/>
    <property type="match status" value="1"/>
</dbReference>
<dbReference type="GO" id="GO:0003677">
    <property type="term" value="F:DNA binding"/>
    <property type="evidence" value="ECO:0007669"/>
    <property type="project" value="UniProtKB-KW"/>
</dbReference>
<name>A0ABW0PWU9_9HYPH</name>
<proteinExistence type="predicted"/>
<evidence type="ECO:0000313" key="2">
    <source>
        <dbReference type="EMBL" id="MFC5516529.1"/>
    </source>
</evidence>
<dbReference type="Proteomes" id="UP001596150">
    <property type="component" value="Unassembled WGS sequence"/>
</dbReference>
<gene>
    <name evidence="2" type="ORF">ACFPP9_12165</name>
</gene>
<dbReference type="InterPro" id="IPR005569">
    <property type="entry name" value="Arc_DNA-bd_dom"/>
</dbReference>
<accession>A0ABW0PWU9</accession>
<feature type="domain" description="Arc-like DNA binding" evidence="1">
    <location>
        <begin position="12"/>
        <end position="48"/>
    </location>
</feature>
<sequence>MSEKEKFPSDAAERFQLRLPPGLRDRIKAYAEQHGRSMNTEIVRVLENEYPEPWSVESRISELSKLLEVLKGGASNEVIDRFATEVEETINGIVIGRMKGLSAAEKEAIRDRFDTLHEERADSAGEYDPVLDEEEQKAYGLTYRTAKFVGDPKE</sequence>
<dbReference type="InterPro" id="IPR013321">
    <property type="entry name" value="Arc_rbn_hlx_hlx"/>
</dbReference>
<protein>
    <submittedName>
        <fullName evidence="2">Arc family DNA-binding protein</fullName>
    </submittedName>
</protein>
<dbReference type="Pfam" id="PF03869">
    <property type="entry name" value="Arc"/>
    <property type="match status" value="1"/>
</dbReference>
<dbReference type="InterPro" id="IPR010985">
    <property type="entry name" value="Ribbon_hlx_hlx"/>
</dbReference>
<comment type="caution">
    <text evidence="2">The sequence shown here is derived from an EMBL/GenBank/DDBJ whole genome shotgun (WGS) entry which is preliminary data.</text>
</comment>
<dbReference type="SUPFAM" id="SSF47598">
    <property type="entry name" value="Ribbon-helix-helix"/>
    <property type="match status" value="1"/>
</dbReference>
<evidence type="ECO:0000259" key="1">
    <source>
        <dbReference type="Pfam" id="PF03869"/>
    </source>
</evidence>
<evidence type="ECO:0000313" key="3">
    <source>
        <dbReference type="Proteomes" id="UP001596150"/>
    </source>
</evidence>
<dbReference type="RefSeq" id="WP_266344220.1">
    <property type="nucleotide sequence ID" value="NZ_JAPKNH010000004.1"/>
</dbReference>
<keyword evidence="3" id="KW-1185">Reference proteome</keyword>
<dbReference type="EMBL" id="JBHSML010000003">
    <property type="protein sequence ID" value="MFC5516529.1"/>
    <property type="molecule type" value="Genomic_DNA"/>
</dbReference>
<keyword evidence="2" id="KW-0238">DNA-binding</keyword>
<organism evidence="2 3">
    <name type="scientific">Kaistia terrae</name>
    <dbReference type="NCBI Taxonomy" id="537017"/>
    <lineage>
        <taxon>Bacteria</taxon>
        <taxon>Pseudomonadati</taxon>
        <taxon>Pseudomonadota</taxon>
        <taxon>Alphaproteobacteria</taxon>
        <taxon>Hyphomicrobiales</taxon>
        <taxon>Kaistiaceae</taxon>
        <taxon>Kaistia</taxon>
    </lineage>
</organism>